<feature type="region of interest" description="Disordered" evidence="1">
    <location>
        <begin position="1"/>
        <end position="48"/>
    </location>
</feature>
<dbReference type="EMBL" id="HBEL01021978">
    <property type="protein sequence ID" value="CAD8414135.1"/>
    <property type="molecule type" value="Transcribed_RNA"/>
</dbReference>
<gene>
    <name evidence="2" type="ORF">PINE0816_LOCUS10268</name>
</gene>
<feature type="compositionally biased region" description="Low complexity" evidence="1">
    <location>
        <begin position="33"/>
        <end position="42"/>
    </location>
</feature>
<protein>
    <submittedName>
        <fullName evidence="2">Uncharacterized protein</fullName>
    </submittedName>
</protein>
<sequence>MDLISAANENHKIHKAQIGTVSIPHPSDDDGDGSASANGSPAYKPKPKHRFAALKLNVREERDLKRMNQKHTWKKIRAKRNKNKSVNNYHSTTMIEFDGTVRPATVEELKCVSWKPPRSDNIKEFMMRDVKKAWVQRQKGVEDAWGRMDAFVPPKVEGDGEGVLEEEAKDGAKDEVKD</sequence>
<feature type="region of interest" description="Disordered" evidence="1">
    <location>
        <begin position="155"/>
        <end position="178"/>
    </location>
</feature>
<feature type="compositionally biased region" description="Basic and acidic residues" evidence="1">
    <location>
        <begin position="169"/>
        <end position="178"/>
    </location>
</feature>
<reference evidence="2" key="1">
    <citation type="submission" date="2021-01" db="EMBL/GenBank/DDBJ databases">
        <authorList>
            <person name="Corre E."/>
            <person name="Pelletier E."/>
            <person name="Niang G."/>
            <person name="Scheremetjew M."/>
            <person name="Finn R."/>
            <person name="Kale V."/>
            <person name="Holt S."/>
            <person name="Cochrane G."/>
            <person name="Meng A."/>
            <person name="Brown T."/>
            <person name="Cohen L."/>
        </authorList>
    </citation>
    <scope>NUCLEOTIDE SEQUENCE</scope>
    <source>
        <strain evidence="2">CCAP1064/1</strain>
    </source>
</reference>
<name>A0A7S0GF66_9STRA</name>
<dbReference type="AlphaFoldDB" id="A0A7S0GF66"/>
<evidence type="ECO:0000313" key="2">
    <source>
        <dbReference type="EMBL" id="CAD8414135.1"/>
    </source>
</evidence>
<organism evidence="2">
    <name type="scientific">Proboscia inermis</name>
    <dbReference type="NCBI Taxonomy" id="420281"/>
    <lineage>
        <taxon>Eukaryota</taxon>
        <taxon>Sar</taxon>
        <taxon>Stramenopiles</taxon>
        <taxon>Ochrophyta</taxon>
        <taxon>Bacillariophyta</taxon>
        <taxon>Coscinodiscophyceae</taxon>
        <taxon>Rhizosoleniophycidae</taxon>
        <taxon>Rhizosoleniales</taxon>
        <taxon>Rhizosoleniaceae</taxon>
        <taxon>Proboscia</taxon>
    </lineage>
</organism>
<evidence type="ECO:0000256" key="1">
    <source>
        <dbReference type="SAM" id="MobiDB-lite"/>
    </source>
</evidence>
<feature type="compositionally biased region" description="Acidic residues" evidence="1">
    <location>
        <begin position="159"/>
        <end position="168"/>
    </location>
</feature>
<accession>A0A7S0GF66</accession>
<proteinExistence type="predicted"/>